<name>A0A1W2TT70_ROSNE</name>
<dbReference type="PANTHER" id="PTHR37015:SF2">
    <property type="entry name" value="REVERSE TRANSCRIPTASE DOMAIN-CONTAINING PROTEIN"/>
    <property type="match status" value="1"/>
</dbReference>
<dbReference type="STRING" id="77044.A0A1W2TT70"/>
<reference evidence="2" key="1">
    <citation type="submission" date="2016-03" db="EMBL/GenBank/DDBJ databases">
        <title>Draft genome sequence of Rosellinia necatrix.</title>
        <authorList>
            <person name="Kanematsu S."/>
        </authorList>
    </citation>
    <scope>NUCLEOTIDE SEQUENCE [LARGE SCALE GENOMIC DNA]</scope>
    <source>
        <strain evidence="2">W97</strain>
    </source>
</reference>
<evidence type="ECO:0000313" key="3">
    <source>
        <dbReference type="Proteomes" id="UP000054516"/>
    </source>
</evidence>
<sequence length="999" mass="113630">MPANSGSVFSETLQEITNTKLEELSKRRSEFETTKASIVARLENETDPLKRLALLSRGVKDSYTMKTTKTGEILPGQSKNLDLELELRNLDSFMAQSRYDPSITPQLMRSWEESLLRHLDTQSSKFEFASLYAQLVTEWLSTEKAALGAGEDVNMTDGFEDIGDSMKKEARRGWEQVVFEPAGVDEGALKTYLVDLFGLQEQVKPAKAKSLEKLREKLTAFENTLAAPKQFNPHTLKWVIKGLLASDLLTDERREVLRDFLGNQTILTEVADVLNMRLAALSTWSWGESVALEQQRKITGIYNVLMHEDVLQAIFLHYIGVKWSVFLKGAFRQFRKYDGAWESSRRPIPLGDQKRRTYYMGPEYVRHHNSVQALRDNMYRNHYFMANLMGHDEQKQQNLEGEEEADYSVAQAGPHLYQQQPMMAMAMPRAMAAPPPPPLTAARKQKRAIQAGAWHSYGQQTNPDPYDMDATEESDDSDDDTKDRRPMEDKQRLIRLLSTEIVLNTKLHTEVTAFHSVFEGWNSLLPHETILAVMSHLGVSETWIDFFTKFLKAPLKFLDDSPATGPRTRRRGTPASHVLSEVFGESILFCLDFSVNQATRGYNLHRMHDDFWFWSRDHEIAKTAWEAVSDFVNATRTYIDFAKSGTVRISRDPSLALEIDESLPAGDIRWGFLKLSTKTGKFEIDELMVDKHIVDLRRQLADKRKSVISFIQTWNTFAATFFTSNFGNPANCFGRDHVDQILATHERIQRQVFSSSSSPPSLLAGEAQPKEPITGVVGYLKHLLCTRFGVSGIPDAYLFFPIELGGLDLRSPFISILPVREAVVSDPGTVIDTFLEAERDDYARKKLAFERGDHHNNNHRQSQVSRARGPWEPEDPSECEHFMAFEEYARYREDLDYRFANNLSDVFEKLLKAPQEEGGICSANAGVRAAIEALARSSSHPLKGITGDWTSMDTYWRWVAQLYGPEAVRRFGGLDIVEPGLLPMGMVSLFRDKRVKWQG</sequence>
<dbReference type="Proteomes" id="UP000054516">
    <property type="component" value="Unassembled WGS sequence"/>
</dbReference>
<dbReference type="OrthoDB" id="74545at2759"/>
<evidence type="ECO:0000256" key="1">
    <source>
        <dbReference type="SAM" id="MobiDB-lite"/>
    </source>
</evidence>
<feature type="region of interest" description="Disordered" evidence="1">
    <location>
        <begin position="455"/>
        <end position="489"/>
    </location>
</feature>
<dbReference type="AlphaFoldDB" id="A0A1W2TT70"/>
<organism evidence="2">
    <name type="scientific">Rosellinia necatrix</name>
    <name type="common">White root-rot fungus</name>
    <dbReference type="NCBI Taxonomy" id="77044"/>
    <lineage>
        <taxon>Eukaryota</taxon>
        <taxon>Fungi</taxon>
        <taxon>Dikarya</taxon>
        <taxon>Ascomycota</taxon>
        <taxon>Pezizomycotina</taxon>
        <taxon>Sordariomycetes</taxon>
        <taxon>Xylariomycetidae</taxon>
        <taxon>Xylariales</taxon>
        <taxon>Xylariaceae</taxon>
        <taxon>Rosellinia</taxon>
    </lineage>
</organism>
<dbReference type="PANTHER" id="PTHR37015">
    <property type="entry name" value="REVERSE TRANSCRIPTASE DOMAIN-CONTAINING PROTEIN"/>
    <property type="match status" value="1"/>
</dbReference>
<protein>
    <recommendedName>
        <fullName evidence="4">Reverse transcriptase</fullName>
    </recommendedName>
</protein>
<accession>A0A1W2TT70</accession>
<evidence type="ECO:0008006" key="4">
    <source>
        <dbReference type="Google" id="ProtNLM"/>
    </source>
</evidence>
<gene>
    <name evidence="2" type="ORF">SAMD00023353_7100570</name>
</gene>
<dbReference type="EMBL" id="DF977516">
    <property type="protein sequence ID" value="GAP91746.1"/>
    <property type="molecule type" value="Genomic_DNA"/>
</dbReference>
<evidence type="ECO:0000313" key="2">
    <source>
        <dbReference type="EMBL" id="GAP91746.1"/>
    </source>
</evidence>
<feature type="region of interest" description="Disordered" evidence="1">
    <location>
        <begin position="849"/>
        <end position="873"/>
    </location>
</feature>
<proteinExistence type="predicted"/>
<feature type="compositionally biased region" description="Acidic residues" evidence="1">
    <location>
        <begin position="466"/>
        <end position="480"/>
    </location>
</feature>
<keyword evidence="3" id="KW-1185">Reference proteome</keyword>
<dbReference type="OMA" id="ANCFGRE"/>